<sequence length="149" mass="15383">MRTLYRALALLTALGVAVQAAAIAWGVFTMISEVEGGAVIDSSYDPQANTGLATHSMGAMVVAALALLLLIVSFLNRFPGAKKWAAATFAAVVLQWVFGILAFSVPGVGILHGANALAILVLALLAFRAAGRASETVPTAARQRAPVRP</sequence>
<organism evidence="2 3">
    <name type="scientific">Georgenia subflava</name>
    <dbReference type="NCBI Taxonomy" id="1622177"/>
    <lineage>
        <taxon>Bacteria</taxon>
        <taxon>Bacillati</taxon>
        <taxon>Actinomycetota</taxon>
        <taxon>Actinomycetes</taxon>
        <taxon>Micrococcales</taxon>
        <taxon>Bogoriellaceae</taxon>
        <taxon>Georgenia</taxon>
    </lineage>
</organism>
<dbReference type="AlphaFoldDB" id="A0A6N7ELB5"/>
<accession>A0A6N7ELB5</accession>
<reference evidence="2 3" key="1">
    <citation type="submission" date="2019-10" db="EMBL/GenBank/DDBJ databases">
        <title>Georgenia wutianyii sp. nov. and Georgenia yuyongxinii sp. nov. isolated from plateau pika (Ochotona curzoniae) in the Qinghai-Tibet plateau of China.</title>
        <authorList>
            <person name="Tian Z."/>
        </authorList>
    </citation>
    <scope>NUCLEOTIDE SEQUENCE [LARGE SCALE GENOMIC DNA]</scope>
    <source>
        <strain evidence="2 3">JCM 19765</strain>
    </source>
</reference>
<dbReference type="RefSeq" id="WP_152195228.1">
    <property type="nucleotide sequence ID" value="NZ_VUKD01000003.1"/>
</dbReference>
<feature type="transmembrane region" description="Helical" evidence="1">
    <location>
        <begin position="109"/>
        <end position="127"/>
    </location>
</feature>
<dbReference type="Proteomes" id="UP000437709">
    <property type="component" value="Unassembled WGS sequence"/>
</dbReference>
<evidence type="ECO:0000313" key="2">
    <source>
        <dbReference type="EMBL" id="MPV37627.1"/>
    </source>
</evidence>
<evidence type="ECO:0008006" key="4">
    <source>
        <dbReference type="Google" id="ProtNLM"/>
    </source>
</evidence>
<comment type="caution">
    <text evidence="2">The sequence shown here is derived from an EMBL/GenBank/DDBJ whole genome shotgun (WGS) entry which is preliminary data.</text>
</comment>
<gene>
    <name evidence="2" type="ORF">GB881_11360</name>
</gene>
<evidence type="ECO:0000256" key="1">
    <source>
        <dbReference type="SAM" id="Phobius"/>
    </source>
</evidence>
<keyword evidence="1" id="KW-0472">Membrane</keyword>
<keyword evidence="1" id="KW-1133">Transmembrane helix</keyword>
<name>A0A6N7ELB5_9MICO</name>
<evidence type="ECO:0000313" key="3">
    <source>
        <dbReference type="Proteomes" id="UP000437709"/>
    </source>
</evidence>
<keyword evidence="3" id="KW-1185">Reference proteome</keyword>
<dbReference type="OrthoDB" id="5194105at2"/>
<keyword evidence="1" id="KW-0812">Transmembrane</keyword>
<proteinExistence type="predicted"/>
<feature type="transmembrane region" description="Helical" evidence="1">
    <location>
        <begin position="84"/>
        <end position="103"/>
    </location>
</feature>
<dbReference type="EMBL" id="WHPC01000043">
    <property type="protein sequence ID" value="MPV37627.1"/>
    <property type="molecule type" value="Genomic_DNA"/>
</dbReference>
<feature type="transmembrane region" description="Helical" evidence="1">
    <location>
        <begin position="52"/>
        <end position="72"/>
    </location>
</feature>
<protein>
    <recommendedName>
        <fullName evidence="4">DUF4383 domain-containing protein</fullName>
    </recommendedName>
</protein>